<dbReference type="AlphaFoldDB" id="A0A177AUI1"/>
<keyword evidence="4 5" id="KW-0472">Membrane</keyword>
<dbReference type="PANTHER" id="PTHR11827:SF6">
    <property type="entry name" value="SOLUTE CARRIER FAMILY 12 MEMBER 8"/>
    <property type="match status" value="1"/>
</dbReference>
<feature type="transmembrane region" description="Helical" evidence="5">
    <location>
        <begin position="368"/>
        <end position="387"/>
    </location>
</feature>
<dbReference type="OrthoDB" id="2020542at2759"/>
<evidence type="ECO:0000313" key="7">
    <source>
        <dbReference type="EMBL" id="OAF65655.1"/>
    </source>
</evidence>
<proteinExistence type="predicted"/>
<dbReference type="Pfam" id="PF00324">
    <property type="entry name" value="AA_permease"/>
    <property type="match status" value="1"/>
</dbReference>
<accession>A0A177AUI1</accession>
<evidence type="ECO:0000256" key="1">
    <source>
        <dbReference type="ARBA" id="ARBA00004141"/>
    </source>
</evidence>
<evidence type="ECO:0000256" key="4">
    <source>
        <dbReference type="ARBA" id="ARBA00023136"/>
    </source>
</evidence>
<keyword evidence="3 5" id="KW-1133">Transmembrane helix</keyword>
<feature type="non-terminal residue" evidence="7">
    <location>
        <position position="423"/>
    </location>
</feature>
<evidence type="ECO:0000256" key="5">
    <source>
        <dbReference type="SAM" id="Phobius"/>
    </source>
</evidence>
<dbReference type="PIRSF" id="PIRSF006060">
    <property type="entry name" value="AA_transporter"/>
    <property type="match status" value="1"/>
</dbReference>
<feature type="transmembrane region" description="Helical" evidence="5">
    <location>
        <begin position="136"/>
        <end position="156"/>
    </location>
</feature>
<feature type="transmembrane region" description="Helical" evidence="5">
    <location>
        <begin position="215"/>
        <end position="234"/>
    </location>
</feature>
<dbReference type="PANTHER" id="PTHR11827">
    <property type="entry name" value="SOLUTE CARRIER FAMILY 12, CATION COTRANSPORTERS"/>
    <property type="match status" value="1"/>
</dbReference>
<organism evidence="7 8">
    <name type="scientific">Intoshia linei</name>
    <dbReference type="NCBI Taxonomy" id="1819745"/>
    <lineage>
        <taxon>Eukaryota</taxon>
        <taxon>Metazoa</taxon>
        <taxon>Spiralia</taxon>
        <taxon>Lophotrochozoa</taxon>
        <taxon>Mesozoa</taxon>
        <taxon>Orthonectida</taxon>
        <taxon>Rhopaluridae</taxon>
        <taxon>Intoshia</taxon>
    </lineage>
</organism>
<dbReference type="GO" id="GO:0016020">
    <property type="term" value="C:membrane"/>
    <property type="evidence" value="ECO:0007669"/>
    <property type="project" value="UniProtKB-SubCell"/>
</dbReference>
<keyword evidence="2 5" id="KW-0812">Transmembrane</keyword>
<dbReference type="GO" id="GO:1990573">
    <property type="term" value="P:potassium ion import across plasma membrane"/>
    <property type="evidence" value="ECO:0007669"/>
    <property type="project" value="TreeGrafter"/>
</dbReference>
<dbReference type="GO" id="GO:0055075">
    <property type="term" value="P:potassium ion homeostasis"/>
    <property type="evidence" value="ECO:0007669"/>
    <property type="project" value="TreeGrafter"/>
</dbReference>
<dbReference type="GO" id="GO:0006884">
    <property type="term" value="P:cell volume homeostasis"/>
    <property type="evidence" value="ECO:0007669"/>
    <property type="project" value="TreeGrafter"/>
</dbReference>
<dbReference type="Proteomes" id="UP000078046">
    <property type="component" value="Unassembled WGS sequence"/>
</dbReference>
<keyword evidence="8" id="KW-1185">Reference proteome</keyword>
<dbReference type="InterPro" id="IPR004842">
    <property type="entry name" value="SLC12A_fam"/>
</dbReference>
<comment type="subcellular location">
    <subcellularLocation>
        <location evidence="1">Membrane</location>
        <topology evidence="1">Multi-pass membrane protein</topology>
    </subcellularLocation>
</comment>
<dbReference type="InterPro" id="IPR004841">
    <property type="entry name" value="AA-permease/SLC12A_dom"/>
</dbReference>
<feature type="transmembrane region" description="Helical" evidence="5">
    <location>
        <begin position="246"/>
        <end position="270"/>
    </location>
</feature>
<protein>
    <submittedName>
        <fullName evidence="7">Solute carrier family 12 member 8</fullName>
    </submittedName>
</protein>
<feature type="transmembrane region" description="Helical" evidence="5">
    <location>
        <begin position="50"/>
        <end position="80"/>
    </location>
</feature>
<feature type="transmembrane region" description="Helical" evidence="5">
    <location>
        <begin position="168"/>
        <end position="188"/>
    </location>
</feature>
<dbReference type="EMBL" id="LWCA01001200">
    <property type="protein sequence ID" value="OAF65655.1"/>
    <property type="molecule type" value="Genomic_DNA"/>
</dbReference>
<evidence type="ECO:0000256" key="2">
    <source>
        <dbReference type="ARBA" id="ARBA00022692"/>
    </source>
</evidence>
<feature type="transmembrane region" description="Helical" evidence="5">
    <location>
        <begin position="101"/>
        <end position="130"/>
    </location>
</feature>
<gene>
    <name evidence="7" type="ORF">A3Q56_06627</name>
</gene>
<feature type="transmembrane region" description="Helical" evidence="5">
    <location>
        <begin position="341"/>
        <end position="362"/>
    </location>
</feature>
<dbReference type="GO" id="GO:0015379">
    <property type="term" value="F:potassium:chloride symporter activity"/>
    <property type="evidence" value="ECO:0007669"/>
    <property type="project" value="TreeGrafter"/>
</dbReference>
<evidence type="ECO:0000256" key="3">
    <source>
        <dbReference type="ARBA" id="ARBA00022989"/>
    </source>
</evidence>
<evidence type="ECO:0000313" key="8">
    <source>
        <dbReference type="Proteomes" id="UP000078046"/>
    </source>
</evidence>
<feature type="transmembrane region" description="Helical" evidence="5">
    <location>
        <begin position="290"/>
        <end position="311"/>
    </location>
</feature>
<feature type="domain" description="Amino acid permease/ SLC12A" evidence="6">
    <location>
        <begin position="46"/>
        <end position="401"/>
    </location>
</feature>
<reference evidence="7 8" key="1">
    <citation type="submission" date="2016-04" db="EMBL/GenBank/DDBJ databases">
        <title>The genome of Intoshia linei affirms orthonectids as highly simplified spiralians.</title>
        <authorList>
            <person name="Mikhailov K.V."/>
            <person name="Slusarev G.S."/>
            <person name="Nikitin M.A."/>
            <person name="Logacheva M.D."/>
            <person name="Penin A."/>
            <person name="Aleoshin V."/>
            <person name="Panchin Y.V."/>
        </authorList>
    </citation>
    <scope>NUCLEOTIDE SEQUENCE [LARGE SCALE GENOMIC DNA]</scope>
    <source>
        <strain evidence="7">Intl2013</strain>
        <tissue evidence="7">Whole animal</tissue>
    </source>
</reference>
<dbReference type="GO" id="GO:0055064">
    <property type="term" value="P:chloride ion homeostasis"/>
    <property type="evidence" value="ECO:0007669"/>
    <property type="project" value="TreeGrafter"/>
</dbReference>
<name>A0A177AUI1_9BILA</name>
<sequence>MKSDAFPLLAENELFKELESNKEKASVPWWKSNFFIKQPMLFGTWDGGNAGILVSIGIIIFTALVASLSAYSAICICKYITIGKGGMFSLLSQVLGTKLAASIGLLYAFGQAVACSLYMIGFGDSMILIIENLNNIWISKCISILVVILLLAINLAGVKWVIRLQLSLLLILIMASIDFILGSLLNNFSDETNYQYSYEKLMNNLYPDYQDNENLYTVFGVFFPTATGILTGINMAGDLKHPHKNIAVGTLSAICISTIFYILFVLIIGFSCSRNELRSDYMILVKISGVRVLFLAGLYISSISCSMASLYGSPRIIQLIAEVNAIPFSSFLRYTKGPNNIPVLATLLVTIISVVFICITNINYVDVIVTIRFLLTYAFVNYAYFALMTTKQYEKIKISNSAINRLYDEFNIPNMPKYLALFG</sequence>
<dbReference type="Gene3D" id="1.20.1740.10">
    <property type="entry name" value="Amino acid/polyamine transporter I"/>
    <property type="match status" value="1"/>
</dbReference>
<comment type="caution">
    <text evidence="7">The sequence shown here is derived from an EMBL/GenBank/DDBJ whole genome shotgun (WGS) entry which is preliminary data.</text>
</comment>
<evidence type="ECO:0000259" key="6">
    <source>
        <dbReference type="Pfam" id="PF00324"/>
    </source>
</evidence>